<name>A0AAV9HX68_9PEZI</name>
<dbReference type="InterPro" id="IPR050425">
    <property type="entry name" value="NAD(P)_dehydrat-like"/>
</dbReference>
<dbReference type="InterPro" id="IPR036291">
    <property type="entry name" value="NAD(P)-bd_dom_sf"/>
</dbReference>
<dbReference type="PANTHER" id="PTHR10366:SF812">
    <property type="entry name" value="VPS9 DOMAIN-CONTAINING PROTEIN"/>
    <property type="match status" value="1"/>
</dbReference>
<dbReference type="EMBL" id="MU864952">
    <property type="protein sequence ID" value="KAK4464053.1"/>
    <property type="molecule type" value="Genomic_DNA"/>
</dbReference>
<reference evidence="4" key="1">
    <citation type="journal article" date="2023" name="Mol. Phylogenet. Evol.">
        <title>Genome-scale phylogeny and comparative genomics of the fungal order Sordariales.</title>
        <authorList>
            <person name="Hensen N."/>
            <person name="Bonometti L."/>
            <person name="Westerberg I."/>
            <person name="Brannstrom I.O."/>
            <person name="Guillou S."/>
            <person name="Cros-Aarteil S."/>
            <person name="Calhoun S."/>
            <person name="Haridas S."/>
            <person name="Kuo A."/>
            <person name="Mondo S."/>
            <person name="Pangilinan J."/>
            <person name="Riley R."/>
            <person name="LaButti K."/>
            <person name="Andreopoulos B."/>
            <person name="Lipzen A."/>
            <person name="Chen C."/>
            <person name="Yan M."/>
            <person name="Daum C."/>
            <person name="Ng V."/>
            <person name="Clum A."/>
            <person name="Steindorff A."/>
            <person name="Ohm R.A."/>
            <person name="Martin F."/>
            <person name="Silar P."/>
            <person name="Natvig D.O."/>
            <person name="Lalanne C."/>
            <person name="Gautier V."/>
            <person name="Ament-Velasquez S.L."/>
            <person name="Kruys A."/>
            <person name="Hutchinson M.I."/>
            <person name="Powell A.J."/>
            <person name="Barry K."/>
            <person name="Miller A.N."/>
            <person name="Grigoriev I.V."/>
            <person name="Debuchy R."/>
            <person name="Gladieux P."/>
            <person name="Hiltunen Thoren M."/>
            <person name="Johannesson H."/>
        </authorList>
    </citation>
    <scope>NUCLEOTIDE SEQUENCE</scope>
    <source>
        <strain evidence="4">PSN324</strain>
    </source>
</reference>
<gene>
    <name evidence="4" type="ORF">QBC42DRAFT_337170</name>
</gene>
<protein>
    <submittedName>
        <fullName evidence="4">Reductase</fullName>
    </submittedName>
</protein>
<dbReference type="Proteomes" id="UP001321749">
    <property type="component" value="Unassembled WGS sequence"/>
</dbReference>
<proteinExistence type="inferred from homology"/>
<evidence type="ECO:0000256" key="1">
    <source>
        <dbReference type="ARBA" id="ARBA00023002"/>
    </source>
</evidence>
<sequence length="344" mass="36879">MGPSLIFVTGGTGFIGSRVVLDALKAGHRLRLSVRRGTQVEELKARFSQYASQLEFSVVPNLSDANAIRAAFAGSDVEYILHIASPMPGKADDFKTEYLEPAVQGTEAILTAAAATPSIKRVVITSSVLSLLPVGETNRPGLKVKTGANPSIPVNEDMAFPEGPAGYGVKYAASKVLAHRATINWVAAHKPHFSVVTVHPTFVLGRDLTQRGADSPNGINAYLLKSLTNPPGGKPIVPASFVDVRDVSLVVLKSLDVELSKEELVTEYLAVGGPTTYDEVVRFVKNKYPEVDVKLEGPFDVPLTADTIQTEKALGIKWRGIEEIIGSVLDQQRELRGGEGKTVL</sequence>
<feature type="domain" description="NAD-dependent epimerase/dehydratase" evidence="3">
    <location>
        <begin position="6"/>
        <end position="247"/>
    </location>
</feature>
<dbReference type="GO" id="GO:0016616">
    <property type="term" value="F:oxidoreductase activity, acting on the CH-OH group of donors, NAD or NADP as acceptor"/>
    <property type="evidence" value="ECO:0007669"/>
    <property type="project" value="TreeGrafter"/>
</dbReference>
<keyword evidence="5" id="KW-1185">Reference proteome</keyword>
<dbReference type="SUPFAM" id="SSF51735">
    <property type="entry name" value="NAD(P)-binding Rossmann-fold domains"/>
    <property type="match status" value="1"/>
</dbReference>
<dbReference type="Gene3D" id="3.40.50.720">
    <property type="entry name" value="NAD(P)-binding Rossmann-like Domain"/>
    <property type="match status" value="1"/>
</dbReference>
<evidence type="ECO:0000313" key="4">
    <source>
        <dbReference type="EMBL" id="KAK4464053.1"/>
    </source>
</evidence>
<dbReference type="AlphaFoldDB" id="A0AAV9HX68"/>
<dbReference type="InterPro" id="IPR001509">
    <property type="entry name" value="Epimerase_deHydtase"/>
</dbReference>
<comment type="similarity">
    <text evidence="2">Belongs to the NAD(P)-dependent epimerase/dehydratase family. Dihydroflavonol-4-reductase subfamily.</text>
</comment>
<reference evidence="4" key="2">
    <citation type="submission" date="2023-06" db="EMBL/GenBank/DDBJ databases">
        <authorList>
            <consortium name="Lawrence Berkeley National Laboratory"/>
            <person name="Mondo S.J."/>
            <person name="Hensen N."/>
            <person name="Bonometti L."/>
            <person name="Westerberg I."/>
            <person name="Brannstrom I.O."/>
            <person name="Guillou S."/>
            <person name="Cros-Aarteil S."/>
            <person name="Calhoun S."/>
            <person name="Haridas S."/>
            <person name="Kuo A."/>
            <person name="Pangilinan J."/>
            <person name="Riley R."/>
            <person name="Labutti K."/>
            <person name="Andreopoulos B."/>
            <person name="Lipzen A."/>
            <person name="Chen C."/>
            <person name="Yanf M."/>
            <person name="Daum C."/>
            <person name="Ng V."/>
            <person name="Clum A."/>
            <person name="Steindorff A."/>
            <person name="Ohm R."/>
            <person name="Martin F."/>
            <person name="Silar P."/>
            <person name="Natvig D."/>
            <person name="Lalanne C."/>
            <person name="Gautier V."/>
            <person name="Ament-Velasquez S.L."/>
            <person name="Kruys A."/>
            <person name="Hutchinson M.I."/>
            <person name="Powell A.J."/>
            <person name="Barry K."/>
            <person name="Miller A.N."/>
            <person name="Grigoriev I.V."/>
            <person name="Debuchy R."/>
            <person name="Gladieux P."/>
            <person name="Thoren M.H."/>
            <person name="Johannesson H."/>
        </authorList>
    </citation>
    <scope>NUCLEOTIDE SEQUENCE</scope>
    <source>
        <strain evidence="4">PSN324</strain>
    </source>
</reference>
<dbReference type="Pfam" id="PF01370">
    <property type="entry name" value="Epimerase"/>
    <property type="match status" value="1"/>
</dbReference>
<evidence type="ECO:0000256" key="2">
    <source>
        <dbReference type="ARBA" id="ARBA00023445"/>
    </source>
</evidence>
<evidence type="ECO:0000313" key="5">
    <source>
        <dbReference type="Proteomes" id="UP001321749"/>
    </source>
</evidence>
<organism evidence="4 5">
    <name type="scientific">Cladorrhinum samala</name>
    <dbReference type="NCBI Taxonomy" id="585594"/>
    <lineage>
        <taxon>Eukaryota</taxon>
        <taxon>Fungi</taxon>
        <taxon>Dikarya</taxon>
        <taxon>Ascomycota</taxon>
        <taxon>Pezizomycotina</taxon>
        <taxon>Sordariomycetes</taxon>
        <taxon>Sordariomycetidae</taxon>
        <taxon>Sordariales</taxon>
        <taxon>Podosporaceae</taxon>
        <taxon>Cladorrhinum</taxon>
    </lineage>
</organism>
<dbReference type="PANTHER" id="PTHR10366">
    <property type="entry name" value="NAD DEPENDENT EPIMERASE/DEHYDRATASE"/>
    <property type="match status" value="1"/>
</dbReference>
<evidence type="ECO:0000259" key="3">
    <source>
        <dbReference type="Pfam" id="PF01370"/>
    </source>
</evidence>
<accession>A0AAV9HX68</accession>
<comment type="caution">
    <text evidence="4">The sequence shown here is derived from an EMBL/GenBank/DDBJ whole genome shotgun (WGS) entry which is preliminary data.</text>
</comment>
<keyword evidence="1" id="KW-0560">Oxidoreductase</keyword>